<dbReference type="Proteomes" id="UP000320393">
    <property type="component" value="Unassembled WGS sequence"/>
</dbReference>
<protein>
    <submittedName>
        <fullName evidence="4">VOC family protein</fullName>
    </submittedName>
</protein>
<dbReference type="SUPFAM" id="SSF54593">
    <property type="entry name" value="Glyoxalase/Bleomycin resistance protein/Dihydroxybiphenyl dioxygenase"/>
    <property type="match status" value="1"/>
</dbReference>
<evidence type="ECO:0000313" key="4">
    <source>
        <dbReference type="EMBL" id="TMJ08093.1"/>
    </source>
</evidence>
<dbReference type="InterPro" id="IPR004360">
    <property type="entry name" value="Glyas_Fos-R_dOase_dom"/>
</dbReference>
<evidence type="ECO:0000313" key="5">
    <source>
        <dbReference type="Proteomes" id="UP000320393"/>
    </source>
</evidence>
<evidence type="ECO:0000256" key="2">
    <source>
        <dbReference type="SAM" id="MobiDB-lite"/>
    </source>
</evidence>
<feature type="region of interest" description="Disordered" evidence="2">
    <location>
        <begin position="103"/>
        <end position="122"/>
    </location>
</feature>
<proteinExistence type="predicted"/>
<dbReference type="Gene3D" id="3.10.180.10">
    <property type="entry name" value="2,3-Dihydroxybiphenyl 1,2-Dioxygenase, domain 1"/>
    <property type="match status" value="1"/>
</dbReference>
<keyword evidence="1" id="KW-0479">Metal-binding</keyword>
<name>A0A537LJB8_9BACT</name>
<evidence type="ECO:0000256" key="1">
    <source>
        <dbReference type="ARBA" id="ARBA00022723"/>
    </source>
</evidence>
<dbReference type="PANTHER" id="PTHR43048">
    <property type="entry name" value="METHYLMALONYL-COA EPIMERASE"/>
    <property type="match status" value="1"/>
</dbReference>
<dbReference type="EMBL" id="VBAM01000425">
    <property type="protein sequence ID" value="TMJ08093.1"/>
    <property type="molecule type" value="Genomic_DNA"/>
</dbReference>
<dbReference type="InterPro" id="IPR029068">
    <property type="entry name" value="Glyas_Bleomycin-R_OHBP_Dase"/>
</dbReference>
<dbReference type="InterPro" id="IPR037523">
    <property type="entry name" value="VOC_core"/>
</dbReference>
<dbReference type="GO" id="GO:0046872">
    <property type="term" value="F:metal ion binding"/>
    <property type="evidence" value="ECO:0007669"/>
    <property type="project" value="UniProtKB-KW"/>
</dbReference>
<comment type="caution">
    <text evidence="4">The sequence shown here is derived from an EMBL/GenBank/DDBJ whole genome shotgun (WGS) entry which is preliminary data.</text>
</comment>
<dbReference type="GO" id="GO:0004493">
    <property type="term" value="F:methylmalonyl-CoA epimerase activity"/>
    <property type="evidence" value="ECO:0007669"/>
    <property type="project" value="TreeGrafter"/>
</dbReference>
<dbReference type="PROSITE" id="PS51819">
    <property type="entry name" value="VOC"/>
    <property type="match status" value="1"/>
</dbReference>
<sequence>MASIRYLVGDVDRAVAFYTQRLGFTLKQQMGPAFAYVSRDDLTLWLSGPQSSAARPMPDGRRPEPGGWNRLVLEVKDLPSRVAALKQAGVRFRNDMVVGPGGRQILAEDPDGNPVELFESAS</sequence>
<dbReference type="Pfam" id="PF00903">
    <property type="entry name" value="Glyoxalase"/>
    <property type="match status" value="1"/>
</dbReference>
<dbReference type="CDD" id="cd06587">
    <property type="entry name" value="VOC"/>
    <property type="match status" value="1"/>
</dbReference>
<dbReference type="GO" id="GO:0046491">
    <property type="term" value="P:L-methylmalonyl-CoA metabolic process"/>
    <property type="evidence" value="ECO:0007669"/>
    <property type="project" value="TreeGrafter"/>
</dbReference>
<dbReference type="PANTHER" id="PTHR43048:SF3">
    <property type="entry name" value="METHYLMALONYL-COA EPIMERASE, MITOCHONDRIAL"/>
    <property type="match status" value="1"/>
</dbReference>
<evidence type="ECO:0000259" key="3">
    <source>
        <dbReference type="PROSITE" id="PS51819"/>
    </source>
</evidence>
<gene>
    <name evidence="4" type="ORF">E6H02_10455</name>
</gene>
<accession>A0A537LJB8</accession>
<organism evidence="4 5">
    <name type="scientific">Candidatus Segetimicrobium genomatis</name>
    <dbReference type="NCBI Taxonomy" id="2569760"/>
    <lineage>
        <taxon>Bacteria</taxon>
        <taxon>Bacillati</taxon>
        <taxon>Candidatus Sysuimicrobiota</taxon>
        <taxon>Candidatus Sysuimicrobiia</taxon>
        <taxon>Candidatus Sysuimicrobiales</taxon>
        <taxon>Candidatus Segetimicrobiaceae</taxon>
        <taxon>Candidatus Segetimicrobium</taxon>
    </lineage>
</organism>
<reference evidence="4 5" key="1">
    <citation type="journal article" date="2019" name="Nat. Microbiol.">
        <title>Mediterranean grassland soil C-N compound turnover is dependent on rainfall and depth, and is mediated by genomically divergent microorganisms.</title>
        <authorList>
            <person name="Diamond S."/>
            <person name="Andeer P.F."/>
            <person name="Li Z."/>
            <person name="Crits-Christoph A."/>
            <person name="Burstein D."/>
            <person name="Anantharaman K."/>
            <person name="Lane K.R."/>
            <person name="Thomas B.C."/>
            <person name="Pan C."/>
            <person name="Northen T.R."/>
            <person name="Banfield J.F."/>
        </authorList>
    </citation>
    <scope>NUCLEOTIDE SEQUENCE [LARGE SCALE GENOMIC DNA]</scope>
    <source>
        <strain evidence="4">NP_5</strain>
    </source>
</reference>
<dbReference type="InterPro" id="IPR051785">
    <property type="entry name" value="MMCE/EMCE_epimerase"/>
</dbReference>
<dbReference type="AlphaFoldDB" id="A0A537LJB8"/>
<feature type="domain" description="VOC" evidence="3">
    <location>
        <begin position="1"/>
        <end position="120"/>
    </location>
</feature>